<dbReference type="EMBL" id="LZPO01042255">
    <property type="protein sequence ID" value="OBS75264.1"/>
    <property type="molecule type" value="Genomic_DNA"/>
</dbReference>
<feature type="domain" description="DH" evidence="1">
    <location>
        <begin position="27"/>
        <end position="80"/>
    </location>
</feature>
<dbReference type="PROSITE" id="PS50010">
    <property type="entry name" value="DH_2"/>
    <property type="match status" value="1"/>
</dbReference>
<feature type="non-terminal residue" evidence="2">
    <location>
        <position position="1"/>
    </location>
</feature>
<gene>
    <name evidence="2" type="ORF">A6R68_14198</name>
</gene>
<feature type="non-terminal residue" evidence="2">
    <location>
        <position position="80"/>
    </location>
</feature>
<name>A0A1A6HAE3_NEOLE</name>
<dbReference type="OrthoDB" id="9898953at2759"/>
<protein>
    <recommendedName>
        <fullName evidence="1">DH domain-containing protein</fullName>
    </recommendedName>
</protein>
<accession>A0A1A6HAE3</accession>
<comment type="caution">
    <text evidence="2">The sequence shown here is derived from an EMBL/GenBank/DDBJ whole genome shotgun (WGS) entry which is preliminary data.</text>
</comment>
<sequence>GEHSWALKDRPSMTKCSNQGTLPYALYSLPELLLYPSRRFGEYINLLYALRLHTPAGHIDRGDLTTAIDQIKQYKDYIDQ</sequence>
<dbReference type="AlphaFoldDB" id="A0A1A6HAE3"/>
<dbReference type="Gene3D" id="1.20.900.10">
    <property type="entry name" value="Dbl homology (DH) domain"/>
    <property type="match status" value="1"/>
</dbReference>
<dbReference type="STRING" id="56216.A0A1A6HAE3"/>
<reference evidence="2 3" key="1">
    <citation type="submission" date="2016-06" db="EMBL/GenBank/DDBJ databases">
        <title>The Draft Genome Sequence and Annotation of the Desert Woodrat Neotoma lepida.</title>
        <authorList>
            <person name="Campbell M."/>
            <person name="Oakeson K.F."/>
            <person name="Yandell M."/>
            <person name="Halpert J.R."/>
            <person name="Dearing D."/>
        </authorList>
    </citation>
    <scope>NUCLEOTIDE SEQUENCE [LARGE SCALE GENOMIC DNA]</scope>
    <source>
        <strain evidence="2">417</strain>
        <tissue evidence="2">Liver</tissue>
    </source>
</reference>
<evidence type="ECO:0000259" key="1">
    <source>
        <dbReference type="PROSITE" id="PS50010"/>
    </source>
</evidence>
<dbReference type="SUPFAM" id="SSF48065">
    <property type="entry name" value="DBL homology domain (DH-domain)"/>
    <property type="match status" value="1"/>
</dbReference>
<dbReference type="PANTHER" id="PTHR46857:SF1">
    <property type="entry name" value="EPITHELIAL CELL-TRANSFORMING SEQUENCE 2 ONCOGENE-LIKE"/>
    <property type="match status" value="1"/>
</dbReference>
<dbReference type="InterPro" id="IPR052805">
    <property type="entry name" value="GEF_Ubiquitin-Prot_Reg"/>
</dbReference>
<dbReference type="InterPro" id="IPR035899">
    <property type="entry name" value="DBL_dom_sf"/>
</dbReference>
<dbReference type="Proteomes" id="UP000092124">
    <property type="component" value="Unassembled WGS sequence"/>
</dbReference>
<dbReference type="GO" id="GO:0005085">
    <property type="term" value="F:guanyl-nucleotide exchange factor activity"/>
    <property type="evidence" value="ECO:0007669"/>
    <property type="project" value="InterPro"/>
</dbReference>
<dbReference type="InterPro" id="IPR000219">
    <property type="entry name" value="DH_dom"/>
</dbReference>
<evidence type="ECO:0000313" key="2">
    <source>
        <dbReference type="EMBL" id="OBS75264.1"/>
    </source>
</evidence>
<keyword evidence="3" id="KW-1185">Reference proteome</keyword>
<proteinExistence type="predicted"/>
<evidence type="ECO:0000313" key="3">
    <source>
        <dbReference type="Proteomes" id="UP000092124"/>
    </source>
</evidence>
<dbReference type="Pfam" id="PF00621">
    <property type="entry name" value="RhoGEF"/>
    <property type="match status" value="1"/>
</dbReference>
<organism evidence="2 3">
    <name type="scientific">Neotoma lepida</name>
    <name type="common">Desert woodrat</name>
    <dbReference type="NCBI Taxonomy" id="56216"/>
    <lineage>
        <taxon>Eukaryota</taxon>
        <taxon>Metazoa</taxon>
        <taxon>Chordata</taxon>
        <taxon>Craniata</taxon>
        <taxon>Vertebrata</taxon>
        <taxon>Euteleostomi</taxon>
        <taxon>Mammalia</taxon>
        <taxon>Eutheria</taxon>
        <taxon>Euarchontoglires</taxon>
        <taxon>Glires</taxon>
        <taxon>Rodentia</taxon>
        <taxon>Myomorpha</taxon>
        <taxon>Muroidea</taxon>
        <taxon>Cricetidae</taxon>
        <taxon>Neotominae</taxon>
        <taxon>Neotoma</taxon>
    </lineage>
</organism>
<dbReference type="PANTHER" id="PTHR46857">
    <property type="entry name" value="EPITHELIAL CELL-TRANSFORMING SEQUENCE 2 ONCOGENE-LIKE"/>
    <property type="match status" value="1"/>
</dbReference>